<reference evidence="1 2" key="1">
    <citation type="submission" date="2014-02" db="EMBL/GenBank/DDBJ databases">
        <title>Single nucleus genome sequencing reveals high similarity among nuclei of an endomycorrhizal fungus.</title>
        <authorList>
            <person name="Lin K."/>
            <person name="Geurts R."/>
            <person name="Zhang Z."/>
            <person name="Limpens E."/>
            <person name="Saunders D.G."/>
            <person name="Mu D."/>
            <person name="Pang E."/>
            <person name="Cao H."/>
            <person name="Cha H."/>
            <person name="Lin T."/>
            <person name="Zhou Q."/>
            <person name="Shang Y."/>
            <person name="Li Y."/>
            <person name="Ivanov S."/>
            <person name="Sharma T."/>
            <person name="Velzen R.V."/>
            <person name="Ruijter N.D."/>
            <person name="Aanen D.K."/>
            <person name="Win J."/>
            <person name="Kamoun S."/>
            <person name="Bisseling T."/>
            <person name="Huang S."/>
        </authorList>
    </citation>
    <scope>NUCLEOTIDE SEQUENCE [LARGE SCALE GENOMIC DNA]</scope>
    <source>
        <strain evidence="2">DAOM197198w</strain>
    </source>
</reference>
<accession>A0A015KL25</accession>
<name>A0A015KL25_RHIIW</name>
<gene>
    <name evidence="1" type="ORF">RirG_180060</name>
</gene>
<comment type="caution">
    <text evidence="1">The sequence shown here is derived from an EMBL/GenBank/DDBJ whole genome shotgun (WGS) entry which is preliminary data.</text>
</comment>
<sequence>MNTNTTITSNPENKVSIQTMQNHQVFQSNELRLFYQAPNDDNFYHVTCKTILQDSISWNDDDYDYEFFFQSYHVTCKLLSHSSILNILNKEIYGRDFNLNDFKQKYLLLTSRQKLNLETSLKQILPLYLSQHPIPDEETRLDYDKSLDSSHDKNIENNIMVTQGYSTVNSQNNFDNSWQHNDYNSQQDNEIYTYVDHSYDFPQYPNIQQ</sequence>
<organism evidence="1 2">
    <name type="scientific">Rhizophagus irregularis (strain DAOM 197198w)</name>
    <name type="common">Glomus intraradices</name>
    <dbReference type="NCBI Taxonomy" id="1432141"/>
    <lineage>
        <taxon>Eukaryota</taxon>
        <taxon>Fungi</taxon>
        <taxon>Fungi incertae sedis</taxon>
        <taxon>Mucoromycota</taxon>
        <taxon>Glomeromycotina</taxon>
        <taxon>Glomeromycetes</taxon>
        <taxon>Glomerales</taxon>
        <taxon>Glomeraceae</taxon>
        <taxon>Rhizophagus</taxon>
    </lineage>
</organism>
<protein>
    <submittedName>
        <fullName evidence="1">Uncharacterized protein</fullName>
    </submittedName>
</protein>
<evidence type="ECO:0000313" key="1">
    <source>
        <dbReference type="EMBL" id="EXX60416.1"/>
    </source>
</evidence>
<dbReference type="EMBL" id="JEMT01025931">
    <property type="protein sequence ID" value="EXX60416.1"/>
    <property type="molecule type" value="Genomic_DNA"/>
</dbReference>
<dbReference type="Proteomes" id="UP000022910">
    <property type="component" value="Unassembled WGS sequence"/>
</dbReference>
<evidence type="ECO:0000313" key="2">
    <source>
        <dbReference type="Proteomes" id="UP000022910"/>
    </source>
</evidence>
<proteinExistence type="predicted"/>
<dbReference type="OrthoDB" id="2328964at2759"/>
<keyword evidence="2" id="KW-1185">Reference proteome</keyword>
<dbReference type="HOGENOM" id="CLU_094320_1_0_1"/>
<dbReference type="AlphaFoldDB" id="A0A015KL25"/>